<dbReference type="OrthoDB" id="5357372at2759"/>
<feature type="signal peptide" evidence="1">
    <location>
        <begin position="1"/>
        <end position="19"/>
    </location>
</feature>
<dbReference type="Proteomes" id="UP000234585">
    <property type="component" value="Unassembled WGS sequence"/>
</dbReference>
<name>A0A2I2FM60_ASPCN</name>
<dbReference type="Gene3D" id="3.40.390.10">
    <property type="entry name" value="Collagenase (Catalytic Domain)"/>
    <property type="match status" value="1"/>
</dbReference>
<dbReference type="RefSeq" id="XP_024675737.1">
    <property type="nucleotide sequence ID" value="XM_024820646.1"/>
</dbReference>
<evidence type="ECO:0000313" key="3">
    <source>
        <dbReference type="Proteomes" id="UP000234585"/>
    </source>
</evidence>
<organism evidence="2 3">
    <name type="scientific">Aspergillus candidus</name>
    <dbReference type="NCBI Taxonomy" id="41067"/>
    <lineage>
        <taxon>Eukaryota</taxon>
        <taxon>Fungi</taxon>
        <taxon>Dikarya</taxon>
        <taxon>Ascomycota</taxon>
        <taxon>Pezizomycotina</taxon>
        <taxon>Eurotiomycetes</taxon>
        <taxon>Eurotiomycetidae</taxon>
        <taxon>Eurotiales</taxon>
        <taxon>Aspergillaceae</taxon>
        <taxon>Aspergillus</taxon>
        <taxon>Aspergillus subgen. Circumdati</taxon>
    </lineage>
</organism>
<keyword evidence="3" id="KW-1185">Reference proteome</keyword>
<reference evidence="2 3" key="1">
    <citation type="submission" date="2017-12" db="EMBL/GenBank/DDBJ databases">
        <authorList>
            <consortium name="DOE Joint Genome Institute"/>
            <person name="Haridas S."/>
            <person name="Kjaerbolling I."/>
            <person name="Vesth T.C."/>
            <person name="Frisvad J.C."/>
            <person name="Nybo J.L."/>
            <person name="Theobald S."/>
            <person name="Kuo A."/>
            <person name="Bowyer P."/>
            <person name="Matsuda Y."/>
            <person name="Mondo S."/>
            <person name="Lyhne E.K."/>
            <person name="Kogle M.E."/>
            <person name="Clum A."/>
            <person name="Lipzen A."/>
            <person name="Salamov A."/>
            <person name="Ngan C.Y."/>
            <person name="Daum C."/>
            <person name="Chiniquy J."/>
            <person name="Barry K."/>
            <person name="LaButti K."/>
            <person name="Simmons B.A."/>
            <person name="Magnuson J.K."/>
            <person name="Mortensen U.H."/>
            <person name="Larsen T.O."/>
            <person name="Grigoriev I.V."/>
            <person name="Baker S.E."/>
            <person name="Andersen M.R."/>
            <person name="Nordberg H.P."/>
            <person name="Cantor M.N."/>
            <person name="Hua S.X."/>
        </authorList>
    </citation>
    <scope>NUCLEOTIDE SEQUENCE [LARGE SCALE GENOMIC DNA]</scope>
    <source>
        <strain evidence="2 3">CBS 102.13</strain>
    </source>
</reference>
<dbReference type="EMBL" id="KZ559119">
    <property type="protein sequence ID" value="PLB41725.1"/>
    <property type="molecule type" value="Genomic_DNA"/>
</dbReference>
<gene>
    <name evidence="2" type="ORF">BDW47DRAFT_98466</name>
</gene>
<accession>A0A2I2FM60</accession>
<evidence type="ECO:0000256" key="1">
    <source>
        <dbReference type="SAM" id="SignalP"/>
    </source>
</evidence>
<evidence type="ECO:0008006" key="4">
    <source>
        <dbReference type="Google" id="ProtNLM"/>
    </source>
</evidence>
<dbReference type="AlphaFoldDB" id="A0A2I2FM60"/>
<evidence type="ECO:0000313" key="2">
    <source>
        <dbReference type="EMBL" id="PLB41725.1"/>
    </source>
</evidence>
<keyword evidence="1" id="KW-0732">Signal</keyword>
<sequence>MRFFKGLSCVLGLAGLASAKTGWKLDKSCKTDDLGTTISEALLSAFNMAKDELDAINKVLNNEDLGDNGDNIRDVLKWMFMKDGEEPNQERLGLLQRNLGTLVAANEDVKDEEPDPQTIIVYCDFSRFESRSDNKWYDKDIGEVLEKGESFKSCESAGPTVAYTLVSGRTKPSQVQLCPWFIDWMRKDEIAGIRKLPKKSRVYDKLSTGLVKMDTLLSPIDVLSNLDKVILHELTHTRNGGESKDVDDSNLLTVRYAWKRCRKLAKEGPTQITRQAQNNADSIALAGSGMDYRSPFT</sequence>
<dbReference type="GeneID" id="36527806"/>
<dbReference type="GO" id="GO:0008237">
    <property type="term" value="F:metallopeptidase activity"/>
    <property type="evidence" value="ECO:0007669"/>
    <property type="project" value="InterPro"/>
</dbReference>
<dbReference type="STRING" id="41067.A0A2I2FM60"/>
<protein>
    <recommendedName>
        <fullName evidence="4">Lysine-specific metallo-endopeptidase domain-containing protein</fullName>
    </recommendedName>
</protein>
<proteinExistence type="predicted"/>
<dbReference type="InterPro" id="IPR024079">
    <property type="entry name" value="MetalloPept_cat_dom_sf"/>
</dbReference>
<feature type="chain" id="PRO_5014196348" description="Lysine-specific metallo-endopeptidase domain-containing protein" evidence="1">
    <location>
        <begin position="20"/>
        <end position="297"/>
    </location>
</feature>